<dbReference type="eggNOG" id="COG3868">
    <property type="taxonomic scope" value="Bacteria"/>
</dbReference>
<name>Q97L30_CLOAB</name>
<keyword evidence="1" id="KW-1133">Transmembrane helix</keyword>
<dbReference type="InterPro" id="IPR004352">
    <property type="entry name" value="GH114_TIM-barrel"/>
</dbReference>
<dbReference type="PATRIC" id="fig|272562.8.peg.942"/>
<gene>
    <name evidence="3" type="ordered locus">CA_C0736</name>
</gene>
<dbReference type="HOGENOM" id="CLU_094223_0_0_9"/>
<dbReference type="OrthoDB" id="10730at2"/>
<dbReference type="EMBL" id="AE001437">
    <property type="protein sequence ID" value="AAK78712.1"/>
    <property type="molecule type" value="Genomic_DNA"/>
</dbReference>
<dbReference type="AlphaFoldDB" id="Q97L30"/>
<accession>Q97L30</accession>
<sequence length="276" mass="32104">MKKKLIIVVMIFVVIFSILINLRIRIKNSNTLSYGVFTGLQPKNINRLLSYKEVVIDASYYSKAQIDFLHKKGIKVYSYLNVGSLENFRPYYSDFKDITLDNYENWKDESWIDVSNLKWDNYVVNTLGKNLKNKGVDGFFLDNLDVYSKYKKDSMFIGLLNIIKGLNSSYNLPVIFNGGVDFLEAAENKKISLKSLIHGINIESVYTTVDFNNNKFIKNSRDDRDKKVKYLEKLKSKDILIYIVEYSRDTSLNKIIHNYYNNLGFKVYISSSLSLN</sequence>
<dbReference type="Pfam" id="PF03537">
    <property type="entry name" value="Glyco_hydro_114"/>
    <property type="match status" value="1"/>
</dbReference>
<evidence type="ECO:0000313" key="4">
    <source>
        <dbReference type="Proteomes" id="UP000000814"/>
    </source>
</evidence>
<dbReference type="InterPro" id="IPR013785">
    <property type="entry name" value="Aldolase_TIM"/>
</dbReference>
<keyword evidence="4" id="KW-1185">Reference proteome</keyword>
<organism evidence="3 4">
    <name type="scientific">Clostridium acetobutylicum (strain ATCC 824 / DSM 792 / JCM 1419 / IAM 19013 / LMG 5710 / NBRC 13948 / NRRL B-527 / VKM B-1787 / 2291 / W)</name>
    <dbReference type="NCBI Taxonomy" id="272562"/>
    <lineage>
        <taxon>Bacteria</taxon>
        <taxon>Bacillati</taxon>
        <taxon>Bacillota</taxon>
        <taxon>Clostridia</taxon>
        <taxon>Eubacteriales</taxon>
        <taxon>Clostridiaceae</taxon>
        <taxon>Clostridium</taxon>
    </lineage>
</organism>
<feature type="domain" description="Glycoside-hydrolase family GH114 TIM-barrel" evidence="2">
    <location>
        <begin position="53"/>
        <end position="275"/>
    </location>
</feature>
<keyword evidence="1" id="KW-0472">Membrane</keyword>
<evidence type="ECO:0000313" key="3">
    <source>
        <dbReference type="EMBL" id="AAK78712.1"/>
    </source>
</evidence>
<reference evidence="3 4" key="1">
    <citation type="journal article" date="2001" name="J. Bacteriol.">
        <title>Genome sequence and comparative analysis of the solvent-producing bacterium Clostridium acetobutylicum.</title>
        <authorList>
            <person name="Nolling J."/>
            <person name="Breton G."/>
            <person name="Omelchenko M.V."/>
            <person name="Makarova K.S."/>
            <person name="Zeng Q."/>
            <person name="Gibson R."/>
            <person name="Lee H.M."/>
            <person name="Dubois J."/>
            <person name="Qiu D."/>
            <person name="Hitti J."/>
            <person name="Wolf Y.I."/>
            <person name="Tatusov R.L."/>
            <person name="Sabathe F."/>
            <person name="Doucette-Stamm L."/>
            <person name="Soucaille P."/>
            <person name="Daly M.J."/>
            <person name="Bennett G.N."/>
            <person name="Koonin E.V."/>
            <person name="Smith D.R."/>
        </authorList>
    </citation>
    <scope>NUCLEOTIDE SEQUENCE [LARGE SCALE GENOMIC DNA]</scope>
    <source>
        <strain evidence="4">ATCC 824 / DSM 792 / JCM 1419 / LMG 5710 / VKM B-1787</strain>
    </source>
</reference>
<dbReference type="STRING" id="272562.CA_C0736"/>
<evidence type="ECO:0000256" key="1">
    <source>
        <dbReference type="SAM" id="Phobius"/>
    </source>
</evidence>
<protein>
    <submittedName>
        <fullName evidence="3">Possible glucanotransferase (Putative endo alpha-1,4 polygalactosaminidase related protein)</fullName>
    </submittedName>
</protein>
<dbReference type="Proteomes" id="UP000000814">
    <property type="component" value="Chromosome"/>
</dbReference>
<dbReference type="InterPro" id="IPR017853">
    <property type="entry name" value="GH"/>
</dbReference>
<dbReference type="PIR" id="E96990">
    <property type="entry name" value="E96990"/>
</dbReference>
<dbReference type="PANTHER" id="PTHR35882:SF2">
    <property type="entry name" value="PELA"/>
    <property type="match status" value="1"/>
</dbReference>
<dbReference type="RefSeq" id="WP_010964054.1">
    <property type="nucleotide sequence ID" value="NC_003030.1"/>
</dbReference>
<dbReference type="SUPFAM" id="SSF51445">
    <property type="entry name" value="(Trans)glycosidases"/>
    <property type="match status" value="1"/>
</dbReference>
<dbReference type="KEGG" id="cac:CA_C0736"/>
<feature type="transmembrane region" description="Helical" evidence="1">
    <location>
        <begin position="6"/>
        <end position="24"/>
    </location>
</feature>
<proteinExistence type="predicted"/>
<dbReference type="GeneID" id="44997247"/>
<dbReference type="PANTHER" id="PTHR35882">
    <property type="entry name" value="PELA"/>
    <property type="match status" value="1"/>
</dbReference>
<evidence type="ECO:0000259" key="2">
    <source>
        <dbReference type="Pfam" id="PF03537"/>
    </source>
</evidence>
<dbReference type="Gene3D" id="3.20.20.70">
    <property type="entry name" value="Aldolase class I"/>
    <property type="match status" value="1"/>
</dbReference>
<keyword evidence="1" id="KW-0812">Transmembrane</keyword>